<gene>
    <name evidence="2" type="ORF">QYM36_005468</name>
</gene>
<feature type="compositionally biased region" description="Polar residues" evidence="1">
    <location>
        <begin position="35"/>
        <end position="46"/>
    </location>
</feature>
<evidence type="ECO:0000256" key="1">
    <source>
        <dbReference type="SAM" id="MobiDB-lite"/>
    </source>
</evidence>
<keyword evidence="3" id="KW-1185">Reference proteome</keyword>
<sequence length="841" mass="95216">MKASKHISLTILILQAHSLPKPTVGAGHSGKIRHSYNSNSTKAFNDSTTSTEASSAKSNLTKYPNLGKLLTSNDHPVDLTMARMKLEQAQTSSLEGQSLPSSRYMRTRIENSQSHFNDLKTEQLPEPVNQTSLPLVTNNILRDPKYSVRVDSSNSCGQTEQITWASIQEMTRTEINSLVSQPPPNFDCLSTTNNGQAVGSSDFFGQTHQVSNDSIGQNIELDLDTLVSQPPPLMNNHSNSASDGQIAGCSNSFEPKQQFSQKNVDQIMNMNPFRSLNHSSSNTINENQAIVTKLESQNKRMSLYHRATPLPAITKMRPKIAPRYHGLITYYLRAHSPNYTLWLNPNYPLANKGETYLAYSVLSLFMAAEHRLYEAEDIIVWTVLELLADPNDLPTKDRLDSNVKKTLPMVLRKVMYNVFPNMTMKYINALHYAYKRVLGRSFDYTADSAPPNSQQKKTGWVYSTNNPLTFEQAIKMLNMFILGKTLPKIECCDGILAFVLRGIAEFLAGITCTNKNFLNIIDIIQSVEKDLKSHYVEKSQSSTEILCKIFCPFMTPLAASRYYTIIYQLVPLGMSNFRCQMEKIKYYRFPSMYWITEAFSLNRQFPWNYIWNQYPHEGQAIFKASHLMSKDPYICFSKRCTRAPESYIKYSAWVAKYMLRKLNPNIKFGSWDEEPVCQTINHQLLAVFIDDYFARKELTRFAPIPIFYRDNGGEVEWINIEGVNMGETAGGRKGSNLENGGIINKGGIDLERCNTESVIDVDEGVDTEDVLMDIFTEGGVDTDKWVDAEEELLNILENSGVVMDEKVDAEDKLLGSLENGRVDMNEEVDVEDVQMDIFKNS</sequence>
<dbReference type="Proteomes" id="UP001187531">
    <property type="component" value="Unassembled WGS sequence"/>
</dbReference>
<evidence type="ECO:0000313" key="3">
    <source>
        <dbReference type="Proteomes" id="UP001187531"/>
    </source>
</evidence>
<accession>A0AA88I156</accession>
<organism evidence="2 3">
    <name type="scientific">Artemia franciscana</name>
    <name type="common">Brine shrimp</name>
    <name type="synonym">Artemia sanfranciscana</name>
    <dbReference type="NCBI Taxonomy" id="6661"/>
    <lineage>
        <taxon>Eukaryota</taxon>
        <taxon>Metazoa</taxon>
        <taxon>Ecdysozoa</taxon>
        <taxon>Arthropoda</taxon>
        <taxon>Crustacea</taxon>
        <taxon>Branchiopoda</taxon>
        <taxon>Anostraca</taxon>
        <taxon>Artemiidae</taxon>
        <taxon>Artemia</taxon>
    </lineage>
</organism>
<feature type="region of interest" description="Disordered" evidence="1">
    <location>
        <begin position="22"/>
        <end position="59"/>
    </location>
</feature>
<feature type="compositionally biased region" description="Low complexity" evidence="1">
    <location>
        <begin position="47"/>
        <end position="58"/>
    </location>
</feature>
<dbReference type="EMBL" id="JAVRJZ010000009">
    <property type="protein sequence ID" value="KAK2718164.1"/>
    <property type="molecule type" value="Genomic_DNA"/>
</dbReference>
<evidence type="ECO:0000313" key="2">
    <source>
        <dbReference type="EMBL" id="KAK2718164.1"/>
    </source>
</evidence>
<proteinExistence type="predicted"/>
<dbReference type="AlphaFoldDB" id="A0AA88I156"/>
<name>A0AA88I156_ARTSF</name>
<protein>
    <submittedName>
        <fullName evidence="2">Uncharacterized protein</fullName>
    </submittedName>
</protein>
<reference evidence="2" key="1">
    <citation type="submission" date="2023-07" db="EMBL/GenBank/DDBJ databases">
        <title>Chromosome-level genome assembly of Artemia franciscana.</title>
        <authorList>
            <person name="Jo E."/>
        </authorList>
    </citation>
    <scope>NUCLEOTIDE SEQUENCE</scope>
    <source>
        <tissue evidence="2">Whole body</tissue>
    </source>
</reference>
<comment type="caution">
    <text evidence="2">The sequence shown here is derived from an EMBL/GenBank/DDBJ whole genome shotgun (WGS) entry which is preliminary data.</text>
</comment>